<feature type="transmembrane region" description="Helical" evidence="11">
    <location>
        <begin position="348"/>
        <end position="366"/>
    </location>
</feature>
<keyword evidence="3" id="KW-0337">GPI-anchor biosynthesis</keyword>
<dbReference type="RefSeq" id="WP_225978313.1">
    <property type="nucleotide sequence ID" value="NZ_BJFL01000009.1"/>
</dbReference>
<evidence type="ECO:0000313" key="13">
    <source>
        <dbReference type="Proteomes" id="UP000298860"/>
    </source>
</evidence>
<dbReference type="InterPro" id="IPR007315">
    <property type="entry name" value="PIG-V/Gpi18"/>
</dbReference>
<dbReference type="Proteomes" id="UP000298860">
    <property type="component" value="Unassembled WGS sequence"/>
</dbReference>
<evidence type="ECO:0000256" key="9">
    <source>
        <dbReference type="ARBA" id="ARBA00023136"/>
    </source>
</evidence>
<feature type="transmembrane region" description="Helical" evidence="11">
    <location>
        <begin position="142"/>
        <end position="163"/>
    </location>
</feature>
<dbReference type="PANTHER" id="PTHR12468:SF2">
    <property type="entry name" value="GPI MANNOSYLTRANSFERASE 2"/>
    <property type="match status" value="1"/>
</dbReference>
<dbReference type="GO" id="GO:0004376">
    <property type="term" value="F:GPI mannosyltransferase activity"/>
    <property type="evidence" value="ECO:0007669"/>
    <property type="project" value="InterPro"/>
</dbReference>
<feature type="transmembrane region" description="Helical" evidence="11">
    <location>
        <begin position="261"/>
        <end position="280"/>
    </location>
</feature>
<feature type="transmembrane region" description="Helical" evidence="11">
    <location>
        <begin position="395"/>
        <end position="415"/>
    </location>
</feature>
<sequence>MSATQVAPEPVPERATDTTEDERIHPNGRAGRGRAAHSVLGRWTNLLRHPIVTSLTPAVVFLTVRELGLLVLDWMAGRHHVSATSALTSWDGQWYLGIATGGYAKVPPGLVDAFGQRRPETPLAFFPGYPLLVRLLSELTGVAPLACAFVVTLGSGVACAYALDRIGRLVRGGSPGAGLALVALFAASPMAVVLSMTYSEATFCALAAWSLVAVLRRRWLPAGACCAAAGLVRPTAVAVMLAVGAAAGAALLHGRDRWRPLAAALLAPLGLVGYLAWVAMRTGRWDGWFVLQQRGWDSRFDGGAATVRFGLDTLATGRSVLEATTVWLLLGLILLLVIGLRQRLDWPLLLYGALVLAIDLGSNGLMNSKARLALPAFTLLLPVALALAKRRPSTAVAVLAGLALFSAWFGAYALTGWPYAI</sequence>
<evidence type="ECO:0000256" key="2">
    <source>
        <dbReference type="ARBA" id="ARBA00004687"/>
    </source>
</evidence>
<evidence type="ECO:0000256" key="11">
    <source>
        <dbReference type="SAM" id="Phobius"/>
    </source>
</evidence>
<feature type="compositionally biased region" description="Basic and acidic residues" evidence="10">
    <location>
        <begin position="11"/>
        <end position="25"/>
    </location>
</feature>
<proteinExistence type="predicted"/>
<gene>
    <name evidence="12" type="ORF">GTS_23250</name>
</gene>
<evidence type="ECO:0000256" key="5">
    <source>
        <dbReference type="ARBA" id="ARBA00022679"/>
    </source>
</evidence>
<feature type="transmembrane region" description="Helical" evidence="11">
    <location>
        <begin position="175"/>
        <end position="194"/>
    </location>
</feature>
<evidence type="ECO:0000256" key="8">
    <source>
        <dbReference type="ARBA" id="ARBA00022989"/>
    </source>
</evidence>
<protein>
    <submittedName>
        <fullName evidence="12">Membrane protein</fullName>
    </submittedName>
</protein>
<dbReference type="PANTHER" id="PTHR12468">
    <property type="entry name" value="GPI MANNOSYLTRANSFERASE 2"/>
    <property type="match status" value="1"/>
</dbReference>
<evidence type="ECO:0000256" key="6">
    <source>
        <dbReference type="ARBA" id="ARBA00022692"/>
    </source>
</evidence>
<feature type="transmembrane region" description="Helical" evidence="11">
    <location>
        <begin position="324"/>
        <end position="341"/>
    </location>
</feature>
<keyword evidence="5" id="KW-0808">Transferase</keyword>
<organism evidence="12 13">
    <name type="scientific">Gandjariella thermophila</name>
    <dbReference type="NCBI Taxonomy" id="1931992"/>
    <lineage>
        <taxon>Bacteria</taxon>
        <taxon>Bacillati</taxon>
        <taxon>Actinomycetota</taxon>
        <taxon>Actinomycetes</taxon>
        <taxon>Pseudonocardiales</taxon>
        <taxon>Pseudonocardiaceae</taxon>
        <taxon>Gandjariella</taxon>
    </lineage>
</organism>
<evidence type="ECO:0000256" key="3">
    <source>
        <dbReference type="ARBA" id="ARBA00022502"/>
    </source>
</evidence>
<dbReference type="GO" id="GO:0006506">
    <property type="term" value="P:GPI anchor biosynthetic process"/>
    <property type="evidence" value="ECO:0007669"/>
    <property type="project" value="UniProtKB-UniPathway"/>
</dbReference>
<keyword evidence="13" id="KW-1185">Reference proteome</keyword>
<comment type="subcellular location">
    <subcellularLocation>
        <location evidence="1">Endoplasmic reticulum membrane</location>
        <topology evidence="1">Multi-pass membrane protein</topology>
    </subcellularLocation>
</comment>
<name>A0A4D4J6F7_9PSEU</name>
<accession>A0A4D4J6F7</accession>
<feature type="region of interest" description="Disordered" evidence="10">
    <location>
        <begin position="1"/>
        <end position="35"/>
    </location>
</feature>
<dbReference type="AlphaFoldDB" id="A0A4D4J6F7"/>
<dbReference type="UniPathway" id="UPA00196"/>
<keyword evidence="4" id="KW-0328">Glycosyltransferase</keyword>
<evidence type="ECO:0000313" key="12">
    <source>
        <dbReference type="EMBL" id="GDY30692.1"/>
    </source>
</evidence>
<keyword evidence="7" id="KW-0256">Endoplasmic reticulum</keyword>
<evidence type="ECO:0000256" key="10">
    <source>
        <dbReference type="SAM" id="MobiDB-lite"/>
    </source>
</evidence>
<reference evidence="13" key="1">
    <citation type="submission" date="2019-04" db="EMBL/GenBank/DDBJ databases">
        <title>Draft genome sequence of Pseudonocardiaceae bacterium SL3-2-4.</title>
        <authorList>
            <person name="Ningsih F."/>
            <person name="Yokota A."/>
            <person name="Sakai Y."/>
            <person name="Nanatani K."/>
            <person name="Yabe S."/>
            <person name="Oetari A."/>
            <person name="Sjamsuridzal W."/>
        </authorList>
    </citation>
    <scope>NUCLEOTIDE SEQUENCE [LARGE SCALE GENOMIC DNA]</scope>
    <source>
        <strain evidence="13">SL3-2-4</strain>
    </source>
</reference>
<evidence type="ECO:0000256" key="1">
    <source>
        <dbReference type="ARBA" id="ARBA00004477"/>
    </source>
</evidence>
<keyword evidence="6 11" id="KW-0812">Transmembrane</keyword>
<dbReference type="GO" id="GO:0016020">
    <property type="term" value="C:membrane"/>
    <property type="evidence" value="ECO:0007669"/>
    <property type="project" value="GOC"/>
</dbReference>
<comment type="caution">
    <text evidence="12">The sequence shown here is derived from an EMBL/GenBank/DDBJ whole genome shotgun (WGS) entry which is preliminary data.</text>
</comment>
<evidence type="ECO:0000256" key="7">
    <source>
        <dbReference type="ARBA" id="ARBA00022824"/>
    </source>
</evidence>
<dbReference type="EMBL" id="BJFL01000009">
    <property type="protein sequence ID" value="GDY30692.1"/>
    <property type="molecule type" value="Genomic_DNA"/>
</dbReference>
<evidence type="ECO:0000256" key="4">
    <source>
        <dbReference type="ARBA" id="ARBA00022676"/>
    </source>
</evidence>
<keyword evidence="9 11" id="KW-0472">Membrane</keyword>
<feature type="transmembrane region" description="Helical" evidence="11">
    <location>
        <begin position="372"/>
        <end position="388"/>
    </location>
</feature>
<feature type="transmembrane region" description="Helical" evidence="11">
    <location>
        <begin position="231"/>
        <end position="252"/>
    </location>
</feature>
<dbReference type="GO" id="GO:0000009">
    <property type="term" value="F:alpha-1,6-mannosyltransferase activity"/>
    <property type="evidence" value="ECO:0007669"/>
    <property type="project" value="InterPro"/>
</dbReference>
<keyword evidence="8 11" id="KW-1133">Transmembrane helix</keyword>
<comment type="pathway">
    <text evidence="2">Glycolipid biosynthesis; glycosylphosphatidylinositol-anchor biosynthesis.</text>
</comment>